<dbReference type="InterPro" id="IPR005229">
    <property type="entry name" value="YicC/YloC-like"/>
</dbReference>
<dbReference type="Pfam" id="PF03755">
    <property type="entry name" value="YicC-like_N"/>
    <property type="match status" value="1"/>
</dbReference>
<feature type="domain" description="Endoribonuclease YicC-like C-terminal" evidence="7">
    <location>
        <begin position="184"/>
        <end position="299"/>
    </location>
</feature>
<keyword evidence="4 8" id="KW-0378">Hydrolase</keyword>
<evidence type="ECO:0000256" key="1">
    <source>
        <dbReference type="ARBA" id="ARBA00001968"/>
    </source>
</evidence>
<protein>
    <submittedName>
        <fullName evidence="8">YicC/YloC family endoribonuclease</fullName>
        <ecNumber evidence="8">3.1.-.-</ecNumber>
    </submittedName>
</protein>
<keyword evidence="3" id="KW-0255">Endonuclease</keyword>
<keyword evidence="2" id="KW-0540">Nuclease</keyword>
<evidence type="ECO:0000313" key="9">
    <source>
        <dbReference type="Proteomes" id="UP001477870"/>
    </source>
</evidence>
<comment type="caution">
    <text evidence="8">The sequence shown here is derived from an EMBL/GenBank/DDBJ whole genome shotgun (WGS) entry which is preliminary data.</text>
</comment>
<sequence length="300" mass="32124">MSALQSMTGFGSGSVQVGNRTVICDMRSVNGKNLDVRMRLPSGLEAVEAQIKKRIAKLIARGNLQISISVDTAKSGNGPVINRELFSAIAQEGRALAVEHGLAEPTTDAILAMRGVIITEDQVLAPATSEEQEAFEQAVGAAADIALEQLVAMRQTEGESLKSILSEHLQHIAKLTADARDDEANGQEQIHARLKAQVDQLLSLSGVEIDAQRLTAEAALLATKADIREEIDRLAAHVKAAEKYLSEGGAAGKKLDFLSQEFNRETNTICSKSASATLTAIGLSLKSVNDQFREQVQNLQ</sequence>
<dbReference type="InterPro" id="IPR013551">
    <property type="entry name" value="YicC-like_C"/>
</dbReference>
<dbReference type="Proteomes" id="UP001477870">
    <property type="component" value="Unassembled WGS sequence"/>
</dbReference>
<evidence type="ECO:0000313" key="8">
    <source>
        <dbReference type="EMBL" id="MEM5500534.1"/>
    </source>
</evidence>
<dbReference type="PANTHER" id="PTHR30636">
    <property type="entry name" value="UPF0701 PROTEIN YICC"/>
    <property type="match status" value="1"/>
</dbReference>
<dbReference type="EC" id="3.1.-.-" evidence="8"/>
<evidence type="ECO:0000256" key="3">
    <source>
        <dbReference type="ARBA" id="ARBA00022759"/>
    </source>
</evidence>
<dbReference type="RefSeq" id="WP_342846788.1">
    <property type="nucleotide sequence ID" value="NZ_JBBMQO010000002.1"/>
</dbReference>
<evidence type="ECO:0000259" key="6">
    <source>
        <dbReference type="Pfam" id="PF03755"/>
    </source>
</evidence>
<evidence type="ECO:0000259" key="7">
    <source>
        <dbReference type="Pfam" id="PF08340"/>
    </source>
</evidence>
<name>A0ABU9T428_9HYPH</name>
<evidence type="ECO:0000256" key="4">
    <source>
        <dbReference type="ARBA" id="ARBA00022801"/>
    </source>
</evidence>
<dbReference type="EMBL" id="JBBMQO010000002">
    <property type="protein sequence ID" value="MEM5500534.1"/>
    <property type="molecule type" value="Genomic_DNA"/>
</dbReference>
<accession>A0ABU9T428</accession>
<dbReference type="GO" id="GO:0016787">
    <property type="term" value="F:hydrolase activity"/>
    <property type="evidence" value="ECO:0007669"/>
    <property type="project" value="UniProtKB-KW"/>
</dbReference>
<comment type="similarity">
    <text evidence="5">Belongs to the YicC/YloC family.</text>
</comment>
<organism evidence="8 9">
    <name type="scientific">Ahrensia kielensis</name>
    <dbReference type="NCBI Taxonomy" id="76980"/>
    <lineage>
        <taxon>Bacteria</taxon>
        <taxon>Pseudomonadati</taxon>
        <taxon>Pseudomonadota</taxon>
        <taxon>Alphaproteobacteria</taxon>
        <taxon>Hyphomicrobiales</taxon>
        <taxon>Ahrensiaceae</taxon>
        <taxon>Ahrensia</taxon>
    </lineage>
</organism>
<dbReference type="PANTHER" id="PTHR30636:SF3">
    <property type="entry name" value="UPF0701 PROTEIN YICC"/>
    <property type="match status" value="1"/>
</dbReference>
<reference evidence="8 9" key="1">
    <citation type="submission" date="2024-03" db="EMBL/GenBank/DDBJ databases">
        <title>Community enrichment and isolation of bacterial strains for fucoidan degradation.</title>
        <authorList>
            <person name="Sichert A."/>
        </authorList>
    </citation>
    <scope>NUCLEOTIDE SEQUENCE [LARGE SCALE GENOMIC DNA]</scope>
    <source>
        <strain evidence="8 9">AS62</strain>
    </source>
</reference>
<dbReference type="Pfam" id="PF08340">
    <property type="entry name" value="YicC-like_C"/>
    <property type="match status" value="1"/>
</dbReference>
<evidence type="ECO:0000256" key="5">
    <source>
        <dbReference type="ARBA" id="ARBA00035648"/>
    </source>
</evidence>
<dbReference type="InterPro" id="IPR013527">
    <property type="entry name" value="YicC-like_N"/>
</dbReference>
<dbReference type="NCBIfam" id="TIGR00255">
    <property type="entry name" value="YicC/YloC family endoribonuclease"/>
    <property type="match status" value="1"/>
</dbReference>
<proteinExistence type="inferred from homology"/>
<gene>
    <name evidence="8" type="ORF">WNY59_02920</name>
</gene>
<feature type="domain" description="Endoribonuclease YicC-like N-terminal" evidence="6">
    <location>
        <begin position="4"/>
        <end position="162"/>
    </location>
</feature>
<evidence type="ECO:0000256" key="2">
    <source>
        <dbReference type="ARBA" id="ARBA00022722"/>
    </source>
</evidence>
<keyword evidence="9" id="KW-1185">Reference proteome</keyword>
<comment type="cofactor">
    <cofactor evidence="1">
        <name>a divalent metal cation</name>
        <dbReference type="ChEBI" id="CHEBI:60240"/>
    </cofactor>
</comment>